<feature type="transmembrane region" description="Helical" evidence="1">
    <location>
        <begin position="192"/>
        <end position="213"/>
    </location>
</feature>
<feature type="transmembrane region" description="Helical" evidence="1">
    <location>
        <begin position="154"/>
        <end position="172"/>
    </location>
</feature>
<feature type="transmembrane region" description="Helical" evidence="1">
    <location>
        <begin position="218"/>
        <end position="237"/>
    </location>
</feature>
<gene>
    <name evidence="2" type="ORF">SAMN02745910_04353</name>
</gene>
<reference evidence="2 3" key="1">
    <citation type="submission" date="2016-10" db="EMBL/GenBank/DDBJ databases">
        <authorList>
            <person name="Varghese N."/>
            <person name="Submissions S."/>
        </authorList>
    </citation>
    <scope>NUCLEOTIDE SEQUENCE [LARGE SCALE GENOMIC DNA]</scope>
    <source>
        <strain evidence="2 3">DSM 13796</strain>
    </source>
</reference>
<dbReference type="Proteomes" id="UP000182762">
    <property type="component" value="Unassembled WGS sequence"/>
</dbReference>
<evidence type="ECO:0000313" key="3">
    <source>
        <dbReference type="Proteomes" id="UP000182762"/>
    </source>
</evidence>
<evidence type="ECO:0008006" key="4">
    <source>
        <dbReference type="Google" id="ProtNLM"/>
    </source>
</evidence>
<protein>
    <recommendedName>
        <fullName evidence="4">Beta-carotene 15,15'-monooxygenase</fullName>
    </recommendedName>
</protein>
<evidence type="ECO:0000313" key="2">
    <source>
        <dbReference type="EMBL" id="SFQ85275.1"/>
    </source>
</evidence>
<feature type="transmembrane region" description="Helical" evidence="1">
    <location>
        <begin position="70"/>
        <end position="88"/>
    </location>
</feature>
<dbReference type="RefSeq" id="WP_061802706.1">
    <property type="nucleotide sequence ID" value="NZ_FOXX01000015.1"/>
</dbReference>
<dbReference type="GeneID" id="93712894"/>
<organism evidence="2 3">
    <name type="scientific">Priestia endophytica DSM 13796</name>
    <dbReference type="NCBI Taxonomy" id="1121089"/>
    <lineage>
        <taxon>Bacteria</taxon>
        <taxon>Bacillati</taxon>
        <taxon>Bacillota</taxon>
        <taxon>Bacilli</taxon>
        <taxon>Bacillales</taxon>
        <taxon>Bacillaceae</taxon>
        <taxon>Priestia</taxon>
    </lineage>
</organism>
<evidence type="ECO:0000256" key="1">
    <source>
        <dbReference type="SAM" id="Phobius"/>
    </source>
</evidence>
<dbReference type="EMBL" id="FOXX01000015">
    <property type="protein sequence ID" value="SFQ85275.1"/>
    <property type="molecule type" value="Genomic_DNA"/>
</dbReference>
<keyword evidence="1" id="KW-1133">Transmembrane helix</keyword>
<sequence length="350" mass="40461">MVIQSPLRRKALLSLLLLVITSNLLLYQSQFGLSVLQHNINGAVLGSLIDLTIIAPLLVFFLIKKRHIKHLLIVIPLGLIVARLLIPVQYLGSFGRVTEIGLGIEILLILFEFFLIAKLLKNTPRIFSSASKHVLPFLASFDYEIKRSGGRNPIVHILFSELLMFYYAFFFWRKTPTYTENQFTIYRKSSLIPFRIMMIHAIVIETLGIHWWLHEKSVMLSVILLLLNIYSLVFFIGDLQAIRFNPVHIGKDNIYLSLGLMRRMKVPLHTIVRVIEEREQLEKKVTKDTIEFIANDFEKVYPNLVLELAVPVQATLFLGMKKNYKRVAIKVDNIIEFKEMLKENISEKNS</sequence>
<keyword evidence="1" id="KW-0812">Transmembrane</keyword>
<accession>A0A1I6BWM1</accession>
<feature type="transmembrane region" description="Helical" evidence="1">
    <location>
        <begin position="42"/>
        <end position="63"/>
    </location>
</feature>
<feature type="transmembrane region" description="Helical" evidence="1">
    <location>
        <begin position="100"/>
        <end position="120"/>
    </location>
</feature>
<keyword evidence="3" id="KW-1185">Reference proteome</keyword>
<proteinExistence type="predicted"/>
<name>A0A1I6BWM1_9BACI</name>
<comment type="caution">
    <text evidence="2">The sequence shown here is derived from an EMBL/GenBank/DDBJ whole genome shotgun (WGS) entry which is preliminary data.</text>
</comment>
<keyword evidence="1" id="KW-0472">Membrane</keyword>